<dbReference type="EMBL" id="LN515532">
    <property type="protein sequence ID" value="CEA15641.1"/>
    <property type="molecule type" value="Genomic_DNA"/>
</dbReference>
<dbReference type="PANTHER" id="PTHR43415:SF3">
    <property type="entry name" value="GNAT-FAMILY ACETYLTRANSFERASE"/>
    <property type="match status" value="1"/>
</dbReference>
<dbReference type="SUPFAM" id="SSF55729">
    <property type="entry name" value="Acyl-CoA N-acyltransferases (Nat)"/>
    <property type="match status" value="1"/>
</dbReference>
<organism evidence="2 3">
    <name type="scientific">Fermentimonas caenicola</name>
    <dbReference type="NCBI Taxonomy" id="1562970"/>
    <lineage>
        <taxon>Bacteria</taxon>
        <taxon>Pseudomonadati</taxon>
        <taxon>Bacteroidota</taxon>
        <taxon>Bacteroidia</taxon>
        <taxon>Bacteroidales</taxon>
        <taxon>Dysgonomonadaceae</taxon>
        <taxon>Fermentimonas</taxon>
    </lineage>
</organism>
<feature type="domain" description="N-acetyltransferase" evidence="1">
    <location>
        <begin position="9"/>
        <end position="156"/>
    </location>
</feature>
<dbReference type="CDD" id="cd04301">
    <property type="entry name" value="NAT_SF"/>
    <property type="match status" value="1"/>
</dbReference>
<keyword evidence="3" id="KW-1185">Reference proteome</keyword>
<gene>
    <name evidence="2" type="ORF">ING2E5B_0879</name>
</gene>
<dbReference type="PANTHER" id="PTHR43415">
    <property type="entry name" value="SPERMIDINE N(1)-ACETYLTRANSFERASE"/>
    <property type="match status" value="1"/>
</dbReference>
<dbReference type="GO" id="GO:0016747">
    <property type="term" value="F:acyltransferase activity, transferring groups other than amino-acyl groups"/>
    <property type="evidence" value="ECO:0007669"/>
    <property type="project" value="InterPro"/>
</dbReference>
<evidence type="ECO:0000313" key="3">
    <source>
        <dbReference type="Proteomes" id="UP000032417"/>
    </source>
</evidence>
<dbReference type="Proteomes" id="UP000032417">
    <property type="component" value="Chromosome 1"/>
</dbReference>
<dbReference type="InterPro" id="IPR016181">
    <property type="entry name" value="Acyl_CoA_acyltransferase"/>
</dbReference>
<evidence type="ECO:0000313" key="2">
    <source>
        <dbReference type="EMBL" id="CEA15641.1"/>
    </source>
</evidence>
<dbReference type="Gene3D" id="3.40.630.30">
    <property type="match status" value="1"/>
</dbReference>
<dbReference type="PROSITE" id="PS51186">
    <property type="entry name" value="GNAT"/>
    <property type="match status" value="1"/>
</dbReference>
<proteinExistence type="predicted"/>
<dbReference type="InterPro" id="IPR000182">
    <property type="entry name" value="GNAT_dom"/>
</dbReference>
<dbReference type="HOGENOM" id="CLU_1721098_0_0_10"/>
<dbReference type="KEGG" id="pbt:ING2E5B_0879"/>
<name>A0A098BZP6_9BACT</name>
<dbReference type="AlphaFoldDB" id="A0A098BZP6"/>
<evidence type="ECO:0000259" key="1">
    <source>
        <dbReference type="PROSITE" id="PS51186"/>
    </source>
</evidence>
<dbReference type="STRING" id="1562970.ING2E5B_0879"/>
<protein>
    <recommendedName>
        <fullName evidence="1">N-acetyltransferase domain-containing protein</fullName>
    </recommendedName>
</protein>
<sequence>MEFRRIVNLDMREMDEVALEKSWEWLNDPEIKRLTITPDFSKDEQKKWFESIKNRKDYWITVGWHNGEPIVIGGLKNIGEKDAEIFGYIGNKEYWGKGVAVDVMNMIHEYARSLGLESIYSKMLKENRNSIRLHNRFGYKYEKDIEGESIMMRLAL</sequence>
<dbReference type="Pfam" id="PF13302">
    <property type="entry name" value="Acetyltransf_3"/>
    <property type="match status" value="1"/>
</dbReference>
<accession>A0A098BZP6</accession>
<reference evidence="2 3" key="1">
    <citation type="submission" date="2014-08" db="EMBL/GenBank/DDBJ databases">
        <authorList>
            <person name="Wibberg D."/>
        </authorList>
    </citation>
    <scope>NUCLEOTIDE SEQUENCE [LARGE SCALE GENOMIC DNA]</scope>
    <source>
        <strain evidence="3">ING2-E5B</strain>
    </source>
</reference>